<evidence type="ECO:0000313" key="2">
    <source>
        <dbReference type="Proteomes" id="UP000245626"/>
    </source>
</evidence>
<gene>
    <name evidence="1" type="ORF">IE53DRAFT_392428</name>
</gene>
<dbReference type="EMBL" id="KZ820866">
    <property type="protein sequence ID" value="PWN46592.1"/>
    <property type="molecule type" value="Genomic_DNA"/>
</dbReference>
<sequence>KSWFSAIRTLAALHRINPEAIGLKGYGGNKDFYPRQLKSLGRLSQAQAAVKDQESGEPVGPIPEFEKIVEWFRRNIPKDENTIVHGDYKIDNIIFHPTEPRVIAILDWELSTLGHPLSDLANLLQGFSLECRDVSKINDPQEHERVAQSGELVLLLGGIPKEICPIPTDDELLKVYCGAVGRPYPIPSWDFANAWAWFRLAVITQGIAARVAQRQASSAQAKIFAAKFPFSAQAAVTVIDRSESHQSVGTKAKL</sequence>
<accession>A0ACD0NL90</accession>
<evidence type="ECO:0000313" key="1">
    <source>
        <dbReference type="EMBL" id="PWN46592.1"/>
    </source>
</evidence>
<name>A0ACD0NL90_9BASI</name>
<organism evidence="1 2">
    <name type="scientific">Violaceomyces palustris</name>
    <dbReference type="NCBI Taxonomy" id="1673888"/>
    <lineage>
        <taxon>Eukaryota</taxon>
        <taxon>Fungi</taxon>
        <taxon>Dikarya</taxon>
        <taxon>Basidiomycota</taxon>
        <taxon>Ustilaginomycotina</taxon>
        <taxon>Ustilaginomycetes</taxon>
        <taxon>Violaceomycetales</taxon>
        <taxon>Violaceomycetaceae</taxon>
        <taxon>Violaceomyces</taxon>
    </lineage>
</organism>
<dbReference type="Proteomes" id="UP000245626">
    <property type="component" value="Unassembled WGS sequence"/>
</dbReference>
<feature type="non-terminal residue" evidence="1">
    <location>
        <position position="1"/>
    </location>
</feature>
<proteinExistence type="predicted"/>
<keyword evidence="2" id="KW-1185">Reference proteome</keyword>
<reference evidence="1 2" key="1">
    <citation type="journal article" date="2018" name="Mol. Biol. Evol.">
        <title>Broad Genomic Sampling Reveals a Smut Pathogenic Ancestry of the Fungal Clade Ustilaginomycotina.</title>
        <authorList>
            <person name="Kijpornyongpan T."/>
            <person name="Mondo S.J."/>
            <person name="Barry K."/>
            <person name="Sandor L."/>
            <person name="Lee J."/>
            <person name="Lipzen A."/>
            <person name="Pangilinan J."/>
            <person name="LaButti K."/>
            <person name="Hainaut M."/>
            <person name="Henrissat B."/>
            <person name="Grigoriev I.V."/>
            <person name="Spatafora J.W."/>
            <person name="Aime M.C."/>
        </authorList>
    </citation>
    <scope>NUCLEOTIDE SEQUENCE [LARGE SCALE GENOMIC DNA]</scope>
    <source>
        <strain evidence="1 2">SA 807</strain>
    </source>
</reference>
<protein>
    <submittedName>
        <fullName evidence="1">APH-domain-containing protein</fullName>
    </submittedName>
</protein>